<evidence type="ECO:0000256" key="2">
    <source>
        <dbReference type="ARBA" id="ARBA00022525"/>
    </source>
</evidence>
<dbReference type="InterPro" id="IPR003112">
    <property type="entry name" value="Olfac-like_dom"/>
</dbReference>
<dbReference type="GO" id="GO:0007165">
    <property type="term" value="P:signal transduction"/>
    <property type="evidence" value="ECO:0007669"/>
    <property type="project" value="TreeGrafter"/>
</dbReference>
<dbReference type="Gene3D" id="1.20.5.320">
    <property type="entry name" value="6-Phosphogluconate Dehydrogenase, domain 3"/>
    <property type="match status" value="1"/>
</dbReference>
<dbReference type="Pfam" id="PF02191">
    <property type="entry name" value="OLF"/>
    <property type="match status" value="1"/>
</dbReference>
<feature type="compositionally biased region" description="Pro residues" evidence="4">
    <location>
        <begin position="1"/>
        <end position="22"/>
    </location>
</feature>
<evidence type="ECO:0000256" key="1">
    <source>
        <dbReference type="ARBA" id="ARBA00004613"/>
    </source>
</evidence>
<sequence length="271" mass="30357">IGPPGPTGPPGPQGPPGSPGPPQNRSKSRHSSLQQVHTLSECPLLNITRMESIFGTWMQDAALQDDEKIWAAEHFSGRVVREYSDIAAFQNDSGTSIDTKKFFQGCGHVVHNGSMYYHSNMLNTLAIENALYHNLRYLLPNSKTYFKLAADENGLWLMFASSFDESMVVALLDEKTFSVSTYVNTTYPRSKAGNAFVACGVLYVTDTKDTEVTFAFDLLKEKPVNVSFEFRAPSGVLAMLSYNPKNRHLYLWDNSYVKEYEVRFLTDTLNL</sequence>
<dbReference type="GO" id="GO:0005615">
    <property type="term" value="C:extracellular space"/>
    <property type="evidence" value="ECO:0007669"/>
    <property type="project" value="TreeGrafter"/>
</dbReference>
<dbReference type="PANTHER" id="PTHR23192:SF85">
    <property type="entry name" value="GLIOMEDIN"/>
    <property type="match status" value="1"/>
</dbReference>
<dbReference type="SMART" id="SM00284">
    <property type="entry name" value="OLF"/>
    <property type="match status" value="1"/>
</dbReference>
<feature type="domain" description="Olfactomedin-like" evidence="5">
    <location>
        <begin position="31"/>
        <end position="266"/>
    </location>
</feature>
<dbReference type="Proteomes" id="UP000694397">
    <property type="component" value="Chromosome 7"/>
</dbReference>
<reference evidence="6" key="3">
    <citation type="submission" date="2025-09" db="UniProtKB">
        <authorList>
            <consortium name="Ensembl"/>
        </authorList>
    </citation>
    <scope>IDENTIFICATION</scope>
</reference>
<reference evidence="6 7" key="1">
    <citation type="submission" date="2019-04" db="EMBL/GenBank/DDBJ databases">
        <authorList>
            <consortium name="Wellcome Sanger Institute Data Sharing"/>
        </authorList>
    </citation>
    <scope>NUCLEOTIDE SEQUENCE [LARGE SCALE GENOMIC DNA]</scope>
</reference>
<accession>A0A8C9S497</accession>
<dbReference type="InterPro" id="IPR050605">
    <property type="entry name" value="Olfactomedin-like_domain"/>
</dbReference>
<reference evidence="6" key="2">
    <citation type="submission" date="2025-08" db="UniProtKB">
        <authorList>
            <consortium name="Ensembl"/>
        </authorList>
    </citation>
    <scope>IDENTIFICATION</scope>
</reference>
<dbReference type="OrthoDB" id="8397025at2759"/>
<dbReference type="AlphaFoldDB" id="A0A8C9S497"/>
<dbReference type="GeneTree" id="ENSGT00940000158020"/>
<feature type="region of interest" description="Disordered" evidence="4">
    <location>
        <begin position="1"/>
        <end position="35"/>
    </location>
</feature>
<protein>
    <submittedName>
        <fullName evidence="6">Gliomedin</fullName>
    </submittedName>
</protein>
<evidence type="ECO:0000256" key="3">
    <source>
        <dbReference type="PROSITE-ProRule" id="PRU00446"/>
    </source>
</evidence>
<evidence type="ECO:0000313" key="7">
    <source>
        <dbReference type="Proteomes" id="UP000694397"/>
    </source>
</evidence>
<evidence type="ECO:0000256" key="4">
    <source>
        <dbReference type="SAM" id="MobiDB-lite"/>
    </source>
</evidence>
<dbReference type="GO" id="GO:0009986">
    <property type="term" value="C:cell surface"/>
    <property type="evidence" value="ECO:0007669"/>
    <property type="project" value="TreeGrafter"/>
</dbReference>
<proteinExistence type="predicted"/>
<keyword evidence="2" id="KW-0964">Secreted</keyword>
<dbReference type="Ensembl" id="ENSSFOT00015028495.2">
    <property type="protein sequence ID" value="ENSSFOP00015028177.2"/>
    <property type="gene ID" value="ENSSFOG00015018074.2"/>
</dbReference>
<dbReference type="PROSITE" id="PS51132">
    <property type="entry name" value="OLF"/>
    <property type="match status" value="1"/>
</dbReference>
<comment type="caution">
    <text evidence="3">Lacks conserved residue(s) required for the propagation of feature annotation.</text>
</comment>
<organism evidence="6 7">
    <name type="scientific">Scleropages formosus</name>
    <name type="common">Asian bonytongue</name>
    <name type="synonym">Osteoglossum formosum</name>
    <dbReference type="NCBI Taxonomy" id="113540"/>
    <lineage>
        <taxon>Eukaryota</taxon>
        <taxon>Metazoa</taxon>
        <taxon>Chordata</taxon>
        <taxon>Craniata</taxon>
        <taxon>Vertebrata</taxon>
        <taxon>Euteleostomi</taxon>
        <taxon>Actinopterygii</taxon>
        <taxon>Neopterygii</taxon>
        <taxon>Teleostei</taxon>
        <taxon>Osteoglossocephala</taxon>
        <taxon>Osteoglossomorpha</taxon>
        <taxon>Osteoglossiformes</taxon>
        <taxon>Osteoglossidae</taxon>
        <taxon>Scleropages</taxon>
    </lineage>
</organism>
<evidence type="ECO:0000313" key="6">
    <source>
        <dbReference type="Ensembl" id="ENSSFOP00015028177.2"/>
    </source>
</evidence>
<dbReference type="PANTHER" id="PTHR23192">
    <property type="entry name" value="OLFACTOMEDIN-RELATED"/>
    <property type="match status" value="1"/>
</dbReference>
<evidence type="ECO:0000259" key="5">
    <source>
        <dbReference type="PROSITE" id="PS51132"/>
    </source>
</evidence>
<comment type="subcellular location">
    <subcellularLocation>
        <location evidence="1">Secreted</location>
    </subcellularLocation>
</comment>
<keyword evidence="7" id="KW-1185">Reference proteome</keyword>
<name>A0A8C9S497_SCLFO</name>